<sequence>MTHPKLFPAVLASLQLNQMMIGEAFEEIAAWLDKEGATVTAQKLRVRVGDLRFNAEVMDKAITELLTSDEIMH</sequence>
<dbReference type="Proteomes" id="UP000033500">
    <property type="component" value="Unassembled WGS sequence"/>
</dbReference>
<evidence type="ECO:0000313" key="2">
    <source>
        <dbReference type="Proteomes" id="UP000033500"/>
    </source>
</evidence>
<dbReference type="RefSeq" id="WP_046047682.1">
    <property type="nucleotide sequence ID" value="NZ_LACD01000022.1"/>
</dbReference>
<name>A0A0F4TDZ0_PSEFL</name>
<reference evidence="1 2" key="1">
    <citation type="submission" date="2015-03" db="EMBL/GenBank/DDBJ databases">
        <title>Comparative genomics of Pseudomonas insights into diversity of traits involved in vanlence and defense.</title>
        <authorList>
            <person name="Qin Y."/>
        </authorList>
    </citation>
    <scope>NUCLEOTIDE SEQUENCE [LARGE SCALE GENOMIC DNA]</scope>
    <source>
        <strain evidence="1 2">C3</strain>
    </source>
</reference>
<comment type="caution">
    <text evidence="1">The sequence shown here is derived from an EMBL/GenBank/DDBJ whole genome shotgun (WGS) entry which is preliminary data.</text>
</comment>
<protein>
    <submittedName>
        <fullName evidence="1">Uncharacterized protein</fullName>
    </submittedName>
</protein>
<dbReference type="AlphaFoldDB" id="A0A0F4TDZ0"/>
<evidence type="ECO:0000313" key="1">
    <source>
        <dbReference type="EMBL" id="KJZ41607.1"/>
    </source>
</evidence>
<dbReference type="PATRIC" id="fig|294.131.peg.2385"/>
<proteinExistence type="predicted"/>
<accession>A0A0F4TDZ0</accession>
<dbReference type="EMBL" id="LACD01000022">
    <property type="protein sequence ID" value="KJZ41607.1"/>
    <property type="molecule type" value="Genomic_DNA"/>
</dbReference>
<organism evidence="1 2">
    <name type="scientific">Pseudomonas fluorescens</name>
    <dbReference type="NCBI Taxonomy" id="294"/>
    <lineage>
        <taxon>Bacteria</taxon>
        <taxon>Pseudomonadati</taxon>
        <taxon>Pseudomonadota</taxon>
        <taxon>Gammaproteobacteria</taxon>
        <taxon>Pseudomonadales</taxon>
        <taxon>Pseudomonadaceae</taxon>
        <taxon>Pseudomonas</taxon>
    </lineage>
</organism>
<gene>
    <name evidence="1" type="ORF">VC34_17610</name>
</gene>